<dbReference type="PANTHER" id="PTHR32387:SF0">
    <property type="entry name" value="PROTEIN NO VEIN"/>
    <property type="match status" value="1"/>
</dbReference>
<dbReference type="Pfam" id="PF13589">
    <property type="entry name" value="HATPase_c_3"/>
    <property type="match status" value="1"/>
</dbReference>
<organism evidence="1 2">
    <name type="scientific">Rotaria sordida</name>
    <dbReference type="NCBI Taxonomy" id="392033"/>
    <lineage>
        <taxon>Eukaryota</taxon>
        <taxon>Metazoa</taxon>
        <taxon>Spiralia</taxon>
        <taxon>Gnathifera</taxon>
        <taxon>Rotifera</taxon>
        <taxon>Eurotatoria</taxon>
        <taxon>Bdelloidea</taxon>
        <taxon>Philodinida</taxon>
        <taxon>Philodinidae</taxon>
        <taxon>Rotaria</taxon>
    </lineage>
</organism>
<dbReference type="Proteomes" id="UP000663874">
    <property type="component" value="Unassembled WGS sequence"/>
</dbReference>
<dbReference type="InterPro" id="IPR052957">
    <property type="entry name" value="Auxin_embryo_med"/>
</dbReference>
<dbReference type="NCBIfam" id="NF047352">
    <property type="entry name" value="P_loop_sacsin"/>
    <property type="match status" value="1"/>
</dbReference>
<feature type="non-terminal residue" evidence="1">
    <location>
        <position position="1"/>
    </location>
</feature>
<reference evidence="1" key="1">
    <citation type="submission" date="2021-02" db="EMBL/GenBank/DDBJ databases">
        <authorList>
            <person name="Nowell W R."/>
        </authorList>
    </citation>
    <scope>NUCLEOTIDE SEQUENCE</scope>
</reference>
<dbReference type="SUPFAM" id="SSF55874">
    <property type="entry name" value="ATPase domain of HSP90 chaperone/DNA topoisomerase II/histidine kinase"/>
    <property type="match status" value="1"/>
</dbReference>
<dbReference type="AlphaFoldDB" id="A0A820EH32"/>
<dbReference type="EMBL" id="CAJOBE010021890">
    <property type="protein sequence ID" value="CAF4246941.1"/>
    <property type="molecule type" value="Genomic_DNA"/>
</dbReference>
<evidence type="ECO:0000313" key="2">
    <source>
        <dbReference type="Proteomes" id="UP000663874"/>
    </source>
</evidence>
<evidence type="ECO:0000313" key="1">
    <source>
        <dbReference type="EMBL" id="CAF4246941.1"/>
    </source>
</evidence>
<dbReference type="InterPro" id="IPR036890">
    <property type="entry name" value="HATPase_C_sf"/>
</dbReference>
<name>A0A820EH32_9BILA</name>
<protein>
    <submittedName>
        <fullName evidence="1">Uncharacterized protein</fullName>
    </submittedName>
</protein>
<proteinExistence type="predicted"/>
<sequence length="176" mass="20593">MATKEPSLRPCIEELSAKNTDYKFPEQAIKQAESLKSLSNDLYTDNIRFIYESIQNADDAQAKNITLTILEDKYFIITHDGKVFDEKDLHGICGVNHGTKKKDLSKTGYKGLGFKAVFGKSNKVIIYSNGEYFRFDSSYQIKWNKQWRTDDQHTWEKENDREFIYPWQINSIRTKD</sequence>
<accession>A0A820EH32</accession>
<gene>
    <name evidence="1" type="ORF">FNK824_LOCUS38432</name>
</gene>
<dbReference type="Gene3D" id="3.30.565.10">
    <property type="entry name" value="Histidine kinase-like ATPase, C-terminal domain"/>
    <property type="match status" value="1"/>
</dbReference>
<comment type="caution">
    <text evidence="1">The sequence shown here is derived from an EMBL/GenBank/DDBJ whole genome shotgun (WGS) entry which is preliminary data.</text>
</comment>
<dbReference type="PANTHER" id="PTHR32387">
    <property type="entry name" value="WU:FJ29H11"/>
    <property type="match status" value="1"/>
</dbReference>